<protein>
    <submittedName>
        <fullName evidence="1">Uncharacterized protein</fullName>
    </submittedName>
</protein>
<evidence type="ECO:0000313" key="2">
    <source>
        <dbReference type="Proteomes" id="UP000244855"/>
    </source>
</evidence>
<dbReference type="EMBL" id="KZ805335">
    <property type="protein sequence ID" value="PVI03110.1"/>
    <property type="molecule type" value="Genomic_DNA"/>
</dbReference>
<reference evidence="1 2" key="1">
    <citation type="journal article" date="2018" name="Sci. Rep.">
        <title>Comparative genomics provides insights into the lifestyle and reveals functional heterogeneity of dark septate endophytic fungi.</title>
        <authorList>
            <person name="Knapp D.G."/>
            <person name="Nemeth J.B."/>
            <person name="Barry K."/>
            <person name="Hainaut M."/>
            <person name="Henrissat B."/>
            <person name="Johnson J."/>
            <person name="Kuo A."/>
            <person name="Lim J.H.P."/>
            <person name="Lipzen A."/>
            <person name="Nolan M."/>
            <person name="Ohm R.A."/>
            <person name="Tamas L."/>
            <person name="Grigoriev I.V."/>
            <person name="Spatafora J.W."/>
            <person name="Nagy L.G."/>
            <person name="Kovacs G.M."/>
        </authorList>
    </citation>
    <scope>NUCLEOTIDE SEQUENCE [LARGE SCALE GENOMIC DNA]</scope>
    <source>
        <strain evidence="1 2">DSE2036</strain>
    </source>
</reference>
<accession>A0A2V1E1T2</accession>
<name>A0A2V1E1T2_9PLEO</name>
<evidence type="ECO:0000313" key="1">
    <source>
        <dbReference type="EMBL" id="PVI03110.1"/>
    </source>
</evidence>
<gene>
    <name evidence="1" type="ORF">DM02DRAFT_698921</name>
</gene>
<dbReference type="Proteomes" id="UP000244855">
    <property type="component" value="Unassembled WGS sequence"/>
</dbReference>
<sequence>MTADYPICTEMNSSQSSKAKGIGSPQDDSEWIRRVEEAMNALNLRDSPTTLPPGGSLENPENPIERHYLPFLCRDESNGLPRKCFLLIVEKKECDPMDVDGSAVTEAQPTVPPRIILATESNFTGPFDKAFRSREAVDALIQIVVDILMFWCEGPKLGITDTKGIVACLIVSIESRLPGYLGRSWPRALKPAHIPLMAEFILGFNRHLRQLEQDNSVKYFELVRVCTKYPVDAQGICEEGPGYKCSWTDTVAPILARFGTYPRSIVYYKPPKGSYGDIKLDPPQYIFKKDGDQERAGIAYAGALDDTAWERFWKVGNGFDMDRDIDYEKESKVMDKVIICYDS</sequence>
<keyword evidence="2" id="KW-1185">Reference proteome</keyword>
<proteinExistence type="predicted"/>
<dbReference type="AlphaFoldDB" id="A0A2V1E1T2"/>
<organism evidence="1 2">
    <name type="scientific">Periconia macrospinosa</name>
    <dbReference type="NCBI Taxonomy" id="97972"/>
    <lineage>
        <taxon>Eukaryota</taxon>
        <taxon>Fungi</taxon>
        <taxon>Dikarya</taxon>
        <taxon>Ascomycota</taxon>
        <taxon>Pezizomycotina</taxon>
        <taxon>Dothideomycetes</taxon>
        <taxon>Pleosporomycetidae</taxon>
        <taxon>Pleosporales</taxon>
        <taxon>Massarineae</taxon>
        <taxon>Periconiaceae</taxon>
        <taxon>Periconia</taxon>
    </lineage>
</organism>